<dbReference type="RefSeq" id="WP_369147057.1">
    <property type="nucleotide sequence ID" value="NZ_CP163444.1"/>
</dbReference>
<keyword evidence="1" id="KW-0175">Coiled coil</keyword>
<gene>
    <name evidence="2" type="ORF">AB5J54_30230</name>
</gene>
<dbReference type="AlphaFoldDB" id="A0AB39T1R1"/>
<sequence length="263" mass="29590">MGFELIQDFERGTVTLAFDDVARFEHESGPFQDRATVVLSRTEYEAHVRPAVVHAGRPRGAAPLNWRTSSGWTPDKVRKAHSIPVFPRSVVLAMLDAADEAHRVRLYDENERGGEARRKAAELREELEAARNDRSRWESLATSRGADVARLTVELSQAKEQRDAWKEAVETLDEKRVRPLGRELAELKAAHEECRAQRRAARGAAPRFMWTSTAEEHTFSDEELQRFAESGALRAPLGSLVAELRAVIVSQAREIARLKGESE</sequence>
<proteinExistence type="predicted"/>
<dbReference type="EMBL" id="CP163444">
    <property type="protein sequence ID" value="XDQ74535.1"/>
    <property type="molecule type" value="Genomic_DNA"/>
</dbReference>
<name>A0AB39T1R1_9ACTN</name>
<organism evidence="2">
    <name type="scientific">Streptomyces sp. R44</name>
    <dbReference type="NCBI Taxonomy" id="3238633"/>
    <lineage>
        <taxon>Bacteria</taxon>
        <taxon>Bacillati</taxon>
        <taxon>Actinomycetota</taxon>
        <taxon>Actinomycetes</taxon>
        <taxon>Kitasatosporales</taxon>
        <taxon>Streptomycetaceae</taxon>
        <taxon>Streptomyces</taxon>
    </lineage>
</organism>
<reference evidence="2" key="1">
    <citation type="submission" date="2024-07" db="EMBL/GenBank/DDBJ databases">
        <authorList>
            <person name="Yu S.T."/>
        </authorList>
    </citation>
    <scope>NUCLEOTIDE SEQUENCE</scope>
    <source>
        <strain evidence="2">R44</strain>
    </source>
</reference>
<evidence type="ECO:0000313" key="2">
    <source>
        <dbReference type="EMBL" id="XDQ74535.1"/>
    </source>
</evidence>
<protein>
    <submittedName>
        <fullName evidence="2">Uncharacterized protein</fullName>
    </submittedName>
</protein>
<evidence type="ECO:0000256" key="1">
    <source>
        <dbReference type="SAM" id="Coils"/>
    </source>
</evidence>
<accession>A0AB39T1R1</accession>
<feature type="coiled-coil region" evidence="1">
    <location>
        <begin position="113"/>
        <end position="204"/>
    </location>
</feature>